<dbReference type="EMBL" id="MK867354">
    <property type="protein sequence ID" value="QFG06504.1"/>
    <property type="molecule type" value="Genomic_DNA"/>
</dbReference>
<protein>
    <submittedName>
        <fullName evidence="2">2OG-Fe(II) oxygenase superfamily protein</fullName>
    </submittedName>
</protein>
<evidence type="ECO:0000313" key="2">
    <source>
        <dbReference type="EMBL" id="QFG06504.1"/>
    </source>
</evidence>
<feature type="domain" description="C2H2-type" evidence="1">
    <location>
        <begin position="102"/>
        <end position="125"/>
    </location>
</feature>
<proteinExistence type="predicted"/>
<organism evidence="2 3">
    <name type="scientific">Synechococcus phage S-SCSM1</name>
    <dbReference type="NCBI Taxonomy" id="2588487"/>
    <lineage>
        <taxon>Viruses</taxon>
        <taxon>Duplodnaviria</taxon>
        <taxon>Heunggongvirae</taxon>
        <taxon>Uroviricota</taxon>
        <taxon>Caudoviricetes</taxon>
        <taxon>Pantevenvirales</taxon>
        <taxon>Kyanoviridae</taxon>
        <taxon>Zhoulongquanvirus</taxon>
        <taxon>Zhoulongquanvirus esscess</taxon>
    </lineage>
</organism>
<dbReference type="Pfam" id="PF13759">
    <property type="entry name" value="2OG-FeII_Oxy_5"/>
    <property type="match status" value="1"/>
</dbReference>
<evidence type="ECO:0000313" key="3">
    <source>
        <dbReference type="Proteomes" id="UP000515683"/>
    </source>
</evidence>
<dbReference type="PROSITE" id="PS00028">
    <property type="entry name" value="ZINC_FINGER_C2H2_1"/>
    <property type="match status" value="1"/>
</dbReference>
<name>A0A6M2ZHT3_9CAUD</name>
<accession>A0A6M2ZHT3</accession>
<dbReference type="InterPro" id="IPR013087">
    <property type="entry name" value="Znf_C2H2_type"/>
</dbReference>
<dbReference type="Gene3D" id="2.60.120.620">
    <property type="entry name" value="q2cbj1_9rhob like domain"/>
    <property type="match status" value="1"/>
</dbReference>
<dbReference type="InterPro" id="IPR012668">
    <property type="entry name" value="CHP02466"/>
</dbReference>
<dbReference type="Proteomes" id="UP000515683">
    <property type="component" value="Segment"/>
</dbReference>
<evidence type="ECO:0000259" key="1">
    <source>
        <dbReference type="PROSITE" id="PS00028"/>
    </source>
</evidence>
<dbReference type="SUPFAM" id="SSF51197">
    <property type="entry name" value="Clavaminate synthase-like"/>
    <property type="match status" value="1"/>
</dbReference>
<gene>
    <name evidence="2" type="ORF">SSCSM1_240</name>
</gene>
<keyword evidence="3" id="KW-1185">Reference proteome</keyword>
<reference evidence="2" key="1">
    <citation type="submission" date="2019-04" db="EMBL/GenBank/DDBJ databases">
        <title>Genomic and proteomic characterization of cyanophage S-SCSM1 provides new insights into understanding the viral gene diversity and phage-host interactions.</title>
        <authorList>
            <person name="Wang Q."/>
            <person name="Xu Y."/>
            <person name="Jiao N."/>
            <person name="Zhang R."/>
        </authorList>
    </citation>
    <scope>NUCLEOTIDE SEQUENCE [LARGE SCALE GENOMIC DNA]</scope>
</reference>
<sequence>MSHFHLYSDPPEGNVEYLIPMFSTPLLHLKVVNWEEKKAELLKMYENRKQDRSRFKVATGSELSLDVETDYHHNHDTGETYDEDIMDIFQEELETLADTFECSVDVCTSWFEKASKSKFHQVHNHGSQGFSAVCFVQFDEKHHTPTIFLNPNLADVEVCNVIPPGIREGSLIFFPSYVLHYTAPNVSDVDRIILSFNINAEYESFTFEEESQFDSEYVNNDV</sequence>